<dbReference type="Pfam" id="PF00004">
    <property type="entry name" value="AAA"/>
    <property type="match status" value="2"/>
</dbReference>
<gene>
    <name evidence="6" type="ORF">A3770_02p16710</name>
</gene>
<dbReference type="InterPro" id="IPR027417">
    <property type="entry name" value="P-loop_NTPase"/>
</dbReference>
<dbReference type="FunFam" id="3.40.50.300:FF:000149">
    <property type="entry name" value="Nuclear valosin-containing protein-like"/>
    <property type="match status" value="1"/>
</dbReference>
<keyword evidence="2" id="KW-0547">Nucleotide-binding</keyword>
<evidence type="ECO:0000256" key="1">
    <source>
        <dbReference type="ARBA" id="ARBA00006914"/>
    </source>
</evidence>
<evidence type="ECO:0000313" key="6">
    <source>
        <dbReference type="EMBL" id="QDZ19153.1"/>
    </source>
</evidence>
<dbReference type="Gene3D" id="3.40.50.300">
    <property type="entry name" value="P-loop containing nucleotide triphosphate hydrolases"/>
    <property type="match status" value="2"/>
</dbReference>
<dbReference type="OrthoDB" id="27435at2759"/>
<dbReference type="STRING" id="1764295.A0A5B8MFB6"/>
<dbReference type="SMART" id="SM00382">
    <property type="entry name" value="AAA"/>
    <property type="match status" value="2"/>
</dbReference>
<evidence type="ECO:0000256" key="3">
    <source>
        <dbReference type="ARBA" id="ARBA00022840"/>
    </source>
</evidence>
<dbReference type="PROSITE" id="PS00674">
    <property type="entry name" value="AAA"/>
    <property type="match status" value="2"/>
</dbReference>
<dbReference type="AlphaFoldDB" id="A0A5B8MFB6"/>
<dbReference type="InterPro" id="IPR041569">
    <property type="entry name" value="AAA_lid_3"/>
</dbReference>
<dbReference type="GO" id="GO:0042254">
    <property type="term" value="P:ribosome biogenesis"/>
    <property type="evidence" value="ECO:0007669"/>
    <property type="project" value="TreeGrafter"/>
</dbReference>
<feature type="region of interest" description="Disordered" evidence="4">
    <location>
        <begin position="77"/>
        <end position="143"/>
    </location>
</feature>
<feature type="compositionally biased region" description="Basic and acidic residues" evidence="4">
    <location>
        <begin position="131"/>
        <end position="143"/>
    </location>
</feature>
<dbReference type="PRINTS" id="PR00830">
    <property type="entry name" value="ENDOLAPTASE"/>
</dbReference>
<dbReference type="InterPro" id="IPR038100">
    <property type="entry name" value="NLV2_N_sf"/>
</dbReference>
<dbReference type="FunFam" id="3.40.50.300:FF:000365">
    <property type="entry name" value="Ribosome biogenesis ATPase RIX7"/>
    <property type="match status" value="1"/>
</dbReference>
<dbReference type="GO" id="GO:0016887">
    <property type="term" value="F:ATP hydrolysis activity"/>
    <property type="evidence" value="ECO:0007669"/>
    <property type="project" value="InterPro"/>
</dbReference>
<evidence type="ECO:0000259" key="5">
    <source>
        <dbReference type="SMART" id="SM00382"/>
    </source>
</evidence>
<feature type="domain" description="AAA+ ATPase" evidence="5">
    <location>
        <begin position="490"/>
        <end position="627"/>
    </location>
</feature>
<sequence length="736" mass="79954">MKRKAASGDPLLVPRIEQYGQSNSLEDAQEVAKWLRGVYKEYERKQWLPFVQAVARAITKVRVQKVQIVVDDMDAEELVPRPRPSTSERQPKAGDVAGKPNLTVEHRSNGGTKRKPEGQDTGRQRRKSLHLRSDAGKSSKVQSKKEYTVTYNDLGGLEKEIELLQQIVVRPLKHPEVYTWLGVEPPRGVLLHGPPGCGKTALARAVANEAGVPMFSIVGPEVVSGMSGESESKLRQLFTDALQSAPSIVFIDEIDSVAPKRESANKDMERRIVAQLLSCMDELGKAPQALDRQASGGEEELLKAAKEACESRMKHVVVIGATNRPDSIDPALRRSGRFDREVCLGIPDEKARASILRVMTKTLRLDGQVNVEYLARKTPGYVAADLGALAKEAAASAISRSFEELSQKGGLDLEATLPAESLFGLAVKKEDFDKALSQVQPSIQREGFATVPGVTWKDVGALNEIKDELHFAITLPIQEPQRFEALGLKAATGVLLYGPPGCGKTLVAKAIANDCGANFISIKGPELLNKYVGESERAVRQLFTRARAASPCVLFFDELDALAPRRGGDSGNAASERVVNMLLTEMDGTDSRSQVYLIATTNRPDIIDPALLRPGRLDKLLYVPLPKGGERVSIMETCLQKVPVQPGLDWKSVLASDACSGFSGADIAALVRESAVAALKSDALAVGEGHLKTALANVKPSVSRTDEQLYEKLRGKLRRARGVNSRSRSGSAKEEE</sequence>
<dbReference type="EMBL" id="CP031035">
    <property type="protein sequence ID" value="QDZ19153.1"/>
    <property type="molecule type" value="Genomic_DNA"/>
</dbReference>
<reference evidence="6 7" key="1">
    <citation type="submission" date="2018-07" db="EMBL/GenBank/DDBJ databases">
        <title>The complete nuclear genome of the prasinophyte Chloropicon primus (CCMP1205).</title>
        <authorList>
            <person name="Pombert J.-F."/>
            <person name="Otis C."/>
            <person name="Turmel M."/>
            <person name="Lemieux C."/>
        </authorList>
    </citation>
    <scope>NUCLEOTIDE SEQUENCE [LARGE SCALE GENOMIC DNA]</scope>
    <source>
        <strain evidence="6 7">CCMP1205</strain>
    </source>
</reference>
<proteinExistence type="inferred from homology"/>
<keyword evidence="7" id="KW-1185">Reference proteome</keyword>
<protein>
    <submittedName>
        <fullName evidence="6">P-loop-containing nucleoside triphosphate hydrolase</fullName>
    </submittedName>
</protein>
<dbReference type="GO" id="GO:0003723">
    <property type="term" value="F:RNA binding"/>
    <property type="evidence" value="ECO:0007669"/>
    <property type="project" value="TreeGrafter"/>
</dbReference>
<dbReference type="InterPro" id="IPR050168">
    <property type="entry name" value="AAA_ATPase_domain"/>
</dbReference>
<evidence type="ECO:0000313" key="7">
    <source>
        <dbReference type="Proteomes" id="UP000316726"/>
    </source>
</evidence>
<dbReference type="PANTHER" id="PTHR23077">
    <property type="entry name" value="AAA-FAMILY ATPASE"/>
    <property type="match status" value="1"/>
</dbReference>
<dbReference type="Gene3D" id="1.10.10.2010">
    <property type="match status" value="1"/>
</dbReference>
<dbReference type="InterPro" id="IPR003593">
    <property type="entry name" value="AAA+_ATPase"/>
</dbReference>
<name>A0A5B8MFB6_9CHLO</name>
<dbReference type="Pfam" id="PF17862">
    <property type="entry name" value="AAA_lid_3"/>
    <property type="match status" value="2"/>
</dbReference>
<dbReference type="InterPro" id="IPR003960">
    <property type="entry name" value="ATPase_AAA_CS"/>
</dbReference>
<keyword evidence="6" id="KW-0378">Hydrolase</keyword>
<dbReference type="InterPro" id="IPR031996">
    <property type="entry name" value="NVL2_nucleolin-bd"/>
</dbReference>
<dbReference type="Pfam" id="PF16725">
    <property type="entry name" value="Nucleolin_bd"/>
    <property type="match status" value="1"/>
</dbReference>
<comment type="similarity">
    <text evidence="1">Belongs to the AAA ATPase family.</text>
</comment>
<dbReference type="SUPFAM" id="SSF52540">
    <property type="entry name" value="P-loop containing nucleoside triphosphate hydrolases"/>
    <property type="match status" value="2"/>
</dbReference>
<evidence type="ECO:0000256" key="4">
    <source>
        <dbReference type="SAM" id="MobiDB-lite"/>
    </source>
</evidence>
<dbReference type="GO" id="GO:0005524">
    <property type="term" value="F:ATP binding"/>
    <property type="evidence" value="ECO:0007669"/>
    <property type="project" value="UniProtKB-KW"/>
</dbReference>
<dbReference type="InterPro" id="IPR003959">
    <property type="entry name" value="ATPase_AAA_core"/>
</dbReference>
<dbReference type="GO" id="GO:1990275">
    <property type="term" value="F:preribosome binding"/>
    <property type="evidence" value="ECO:0007669"/>
    <property type="project" value="TreeGrafter"/>
</dbReference>
<organism evidence="6 7">
    <name type="scientific">Chloropicon primus</name>
    <dbReference type="NCBI Taxonomy" id="1764295"/>
    <lineage>
        <taxon>Eukaryota</taxon>
        <taxon>Viridiplantae</taxon>
        <taxon>Chlorophyta</taxon>
        <taxon>Chloropicophyceae</taxon>
        <taxon>Chloropicales</taxon>
        <taxon>Chloropicaceae</taxon>
        <taxon>Chloropicon</taxon>
    </lineage>
</organism>
<dbReference type="Proteomes" id="UP000316726">
    <property type="component" value="Chromosome 2"/>
</dbReference>
<dbReference type="PANTHER" id="PTHR23077:SF171">
    <property type="entry name" value="NUCLEAR VALOSIN-CONTAINING PROTEIN-LIKE"/>
    <property type="match status" value="1"/>
</dbReference>
<accession>A0A5B8MFB6</accession>
<feature type="domain" description="AAA+ ATPase" evidence="5">
    <location>
        <begin position="185"/>
        <end position="348"/>
    </location>
</feature>
<dbReference type="Gene3D" id="1.10.8.60">
    <property type="match status" value="2"/>
</dbReference>
<feature type="compositionally biased region" description="Basic and acidic residues" evidence="4">
    <location>
        <begin position="104"/>
        <end position="123"/>
    </location>
</feature>
<dbReference type="GO" id="GO:0005634">
    <property type="term" value="C:nucleus"/>
    <property type="evidence" value="ECO:0007669"/>
    <property type="project" value="TreeGrafter"/>
</dbReference>
<keyword evidence="3" id="KW-0067">ATP-binding</keyword>
<evidence type="ECO:0000256" key="2">
    <source>
        <dbReference type="ARBA" id="ARBA00022741"/>
    </source>
</evidence>